<name>A0ABR4N6D8_9FUNG</name>
<feature type="compositionally biased region" description="Low complexity" evidence="10">
    <location>
        <begin position="768"/>
        <end position="781"/>
    </location>
</feature>
<keyword evidence="6" id="KW-0862">Zinc</keyword>
<protein>
    <recommendedName>
        <fullName evidence="12">C2HC/C3H-type domain-containing protein</fullName>
    </recommendedName>
</protein>
<comment type="similarity">
    <text evidence="2">Belongs to the UPF0014 family.</text>
</comment>
<evidence type="ECO:0000256" key="4">
    <source>
        <dbReference type="ARBA" id="ARBA00022723"/>
    </source>
</evidence>
<comment type="subcellular location">
    <subcellularLocation>
        <location evidence="1">Membrane</location>
        <topology evidence="1">Multi-pass membrane protein</topology>
    </subcellularLocation>
</comment>
<feature type="region of interest" description="Disordered" evidence="10">
    <location>
        <begin position="767"/>
        <end position="787"/>
    </location>
</feature>
<organism evidence="13 14">
    <name type="scientific">Polyrhizophydium stewartii</name>
    <dbReference type="NCBI Taxonomy" id="2732419"/>
    <lineage>
        <taxon>Eukaryota</taxon>
        <taxon>Fungi</taxon>
        <taxon>Fungi incertae sedis</taxon>
        <taxon>Chytridiomycota</taxon>
        <taxon>Chytridiomycota incertae sedis</taxon>
        <taxon>Chytridiomycetes</taxon>
        <taxon>Rhizophydiales</taxon>
        <taxon>Rhizophydiales incertae sedis</taxon>
        <taxon>Polyrhizophydium</taxon>
    </lineage>
</organism>
<keyword evidence="8 11" id="KW-0472">Membrane</keyword>
<feature type="domain" description="C2HC/C3H-type" evidence="12">
    <location>
        <begin position="679"/>
        <end position="708"/>
    </location>
</feature>
<keyword evidence="3 11" id="KW-0812">Transmembrane</keyword>
<dbReference type="InterPro" id="IPR049899">
    <property type="entry name" value="Znf_C2HC_C3H"/>
</dbReference>
<feature type="transmembrane region" description="Helical" evidence="11">
    <location>
        <begin position="77"/>
        <end position="97"/>
    </location>
</feature>
<evidence type="ECO:0000256" key="9">
    <source>
        <dbReference type="PROSITE-ProRule" id="PRU01371"/>
    </source>
</evidence>
<evidence type="ECO:0000256" key="5">
    <source>
        <dbReference type="ARBA" id="ARBA00022771"/>
    </source>
</evidence>
<keyword evidence="14" id="KW-1185">Reference proteome</keyword>
<keyword evidence="5 9" id="KW-0863">Zinc-finger</keyword>
<dbReference type="Pfam" id="PF03649">
    <property type="entry name" value="UPF0014"/>
    <property type="match status" value="1"/>
</dbReference>
<evidence type="ECO:0000256" key="6">
    <source>
        <dbReference type="ARBA" id="ARBA00022833"/>
    </source>
</evidence>
<gene>
    <name evidence="13" type="ORF">HK105_205426</name>
</gene>
<proteinExistence type="inferred from homology"/>
<feature type="compositionally biased region" description="Low complexity" evidence="10">
    <location>
        <begin position="848"/>
        <end position="858"/>
    </location>
</feature>
<dbReference type="PROSITE" id="PS52027">
    <property type="entry name" value="ZF_C2HC_C3H"/>
    <property type="match status" value="2"/>
</dbReference>
<evidence type="ECO:0000256" key="10">
    <source>
        <dbReference type="SAM" id="MobiDB-lite"/>
    </source>
</evidence>
<feature type="region of interest" description="Disordered" evidence="10">
    <location>
        <begin position="577"/>
        <end position="634"/>
    </location>
</feature>
<dbReference type="InterPro" id="IPR005226">
    <property type="entry name" value="UPF0014_fam"/>
</dbReference>
<dbReference type="PANTHER" id="PTHR30028">
    <property type="entry name" value="UPF0014 INNER MEMBRANE PROTEIN YBBM-RELATED"/>
    <property type="match status" value="1"/>
</dbReference>
<evidence type="ECO:0000256" key="3">
    <source>
        <dbReference type="ARBA" id="ARBA00022692"/>
    </source>
</evidence>
<evidence type="ECO:0000256" key="7">
    <source>
        <dbReference type="ARBA" id="ARBA00022989"/>
    </source>
</evidence>
<feature type="transmembrane region" description="Helical" evidence="11">
    <location>
        <begin position="104"/>
        <end position="129"/>
    </location>
</feature>
<evidence type="ECO:0000256" key="8">
    <source>
        <dbReference type="ARBA" id="ARBA00023136"/>
    </source>
</evidence>
<feature type="transmembrane region" description="Helical" evidence="11">
    <location>
        <begin position="149"/>
        <end position="169"/>
    </location>
</feature>
<dbReference type="PANTHER" id="PTHR30028:SF0">
    <property type="entry name" value="PROTEIN ALUMINUM SENSITIVE 3"/>
    <property type="match status" value="1"/>
</dbReference>
<keyword evidence="7 11" id="KW-1133">Transmembrane helix</keyword>
<keyword evidence="4" id="KW-0479">Metal-binding</keyword>
<feature type="region of interest" description="Disordered" evidence="10">
    <location>
        <begin position="808"/>
        <end position="858"/>
    </location>
</feature>
<feature type="domain" description="C2HC/C3H-type" evidence="12">
    <location>
        <begin position="787"/>
        <end position="816"/>
    </location>
</feature>
<evidence type="ECO:0000256" key="2">
    <source>
        <dbReference type="ARBA" id="ARBA00005268"/>
    </source>
</evidence>
<dbReference type="EMBL" id="JADGIZ020000027">
    <property type="protein sequence ID" value="KAL2915102.1"/>
    <property type="molecule type" value="Genomic_DNA"/>
</dbReference>
<evidence type="ECO:0000256" key="1">
    <source>
        <dbReference type="ARBA" id="ARBA00004141"/>
    </source>
</evidence>
<sequence length="858" mass="90892">MNGTTPCTTPGQHTGARDLGWENVGIASLLLLVNGALSLYFGLGLETSIAVAAVRCVVQLSILGYVLKPVFEMDSPLLVLAMALALAIIAVCEVVWARTPYRHNLMFVTVFVSILGSTMLVAFLGNAYAIRAEPWYSPREFIPTLGMTLGNSMSSIAVGLSSVMTQLVVQKDSIEMYLAFGASRWEAARPVCIEAIKIAMLPAINSMSIIGLISIPGMMTGQILGGSSVENAARYQQIISFMITASCGLSTVCAVLAAAFIVVDDKARLRADRLVKNDRKKVNQLQRLRACIKRSLGISQLTRSMATLSAGGVPLYPCTSSRFDVASSLLRVQPGMRKIPQNKLAAHLRTCKGAQSSKPSATDLFNDAEYHRLSPGGGKGQPPASAPVLRGSTQGMMDPIGDNFAAEVDAFPRPPAQLAQQRPQVGLRSHAPSAAHTPAADLAYGGSIGAGMPSTQRSPAALGRSAGSAFVPVAAESLHVVYNSGVTPSSAYGGTGSAVASPMVASAGSATASSRPPSMRVVPKRNLRELPATSSLSLISAEPTLHAFPAASGGSRPPSASAPPAVPVATMAPALQTRSGSDYGSENPRSRNAAAAAAVDQKQMQLQAARHAQPSNNIYRSPYSGQEGYEESLDDGLNQYDRSHAASRHDGAGLDGDGDMEPDTVQDDMLDEYDTEPREMTPCHICGRKFLAERMERHLVACSKAHKARKVFDMSSARIKGTDLEKYASKGGRAGGRAGTSTDKPPKKSNWRAKHEAFVQMVRAAREPAGAPGSSRAAAPAVDPNPDYVTCPTCNRRFNEDSGARHMPLCKEKHAQQASRISNSRGAQNGKEDMLKRRTAYKPPPPKTGSSSKPTSRR</sequence>
<feature type="transmembrane region" description="Helical" evidence="11">
    <location>
        <begin position="238"/>
        <end position="263"/>
    </location>
</feature>
<feature type="region of interest" description="Disordered" evidence="10">
    <location>
        <begin position="372"/>
        <end position="400"/>
    </location>
</feature>
<reference evidence="13 14" key="1">
    <citation type="submission" date="2023-09" db="EMBL/GenBank/DDBJ databases">
        <title>Pangenome analysis of Batrachochytrium dendrobatidis and related Chytrids.</title>
        <authorList>
            <person name="Yacoub M.N."/>
            <person name="Stajich J.E."/>
            <person name="James T.Y."/>
        </authorList>
    </citation>
    <scope>NUCLEOTIDE SEQUENCE [LARGE SCALE GENOMIC DNA]</scope>
    <source>
        <strain evidence="13 14">JEL0888</strain>
    </source>
</reference>
<feature type="region of interest" description="Disordered" evidence="10">
    <location>
        <begin position="728"/>
        <end position="751"/>
    </location>
</feature>
<evidence type="ECO:0000313" key="14">
    <source>
        <dbReference type="Proteomes" id="UP001527925"/>
    </source>
</evidence>
<dbReference type="Pfam" id="PF13913">
    <property type="entry name" value="zf-C2HC_2"/>
    <property type="match status" value="2"/>
</dbReference>
<comment type="caution">
    <text evidence="13">The sequence shown here is derived from an EMBL/GenBank/DDBJ whole genome shotgun (WGS) entry which is preliminary data.</text>
</comment>
<evidence type="ECO:0000256" key="11">
    <source>
        <dbReference type="SAM" id="Phobius"/>
    </source>
</evidence>
<feature type="compositionally biased region" description="Polar residues" evidence="10">
    <location>
        <begin position="816"/>
        <end position="827"/>
    </location>
</feature>
<evidence type="ECO:0000259" key="12">
    <source>
        <dbReference type="PROSITE" id="PS52027"/>
    </source>
</evidence>
<dbReference type="Gene3D" id="3.30.160.60">
    <property type="entry name" value="Classic Zinc Finger"/>
    <property type="match status" value="1"/>
</dbReference>
<accession>A0ABR4N6D8</accession>
<feature type="transmembrane region" description="Helical" evidence="11">
    <location>
        <begin position="24"/>
        <end position="43"/>
    </location>
</feature>
<evidence type="ECO:0000313" key="13">
    <source>
        <dbReference type="EMBL" id="KAL2915102.1"/>
    </source>
</evidence>
<dbReference type="Proteomes" id="UP001527925">
    <property type="component" value="Unassembled WGS sequence"/>
</dbReference>